<evidence type="ECO:0000256" key="1">
    <source>
        <dbReference type="SAM" id="Coils"/>
    </source>
</evidence>
<dbReference type="CDD" id="cd18316">
    <property type="entry name" value="BTB_POZ_KCTD-like"/>
    <property type="match status" value="1"/>
</dbReference>
<sequence length="1119" mass="127020">MTRLVGCPVFRGRHGYPFLKKQGFGLLEPNIMSTYFVRNSKSSTTPSPQKRESTKQLFAGFSEHTEKIKARMEELEGKEEELGRKKEDLQEKENQLRQSENQLRQLENKLRQLERKMEESVLPENITLGYVLQLIRTGIMSVGHLSELQKEGLMKELSYYSKLRQKEVPKEETSPFSTQRQLDVLRCELAAKTPQSRDPSFIFDPNPHMDWSSPASKTAPVQCDILSREHRQEIQGWLGEGVEMGGRIYKATEDGFQKSIMERRCQGSSVTVIMSDNGSIFGGYTEDTHQKFLFALKNPHGITIRLDRNPLVKESIFLTTSCFLFGRNDIHIVDKANESDESCSKFPHTFIDRTGKGGELFTGSSNFRVADIEVFQVARAFKIAFSTRGTEVFHHAPPPTYSPDKCCQDEDQRRNGPCSFSIKLISNLRPEIKSFFRKFLNRWKLSSFAELFSANQKMAHKRKRSESEDNEEEVESTDQLVSDFNDYLKKIETKMKDLQDKEDKWKQLEQKMEESISKASQKIELNVGGERYTTTKDVLLSIEDTYFTALLATERWKPDAEGSYFIDRDKQLFYYVLQFLRTGEMSIDHLTKQQKRNLREELEYYLIPLPDIFKRSDFSKILSGEHAEMIEEWIGERKKIGRRIYKATKLSLKSSTSLLKRYVFTRHGFPAGIFHQRCDDAGPTVTIIQSDNLSIFGGYAEACWAGEDGPIYSTKSFLFALKNPHGITTRLQLKAEQRSESIQSFLEQGPTFGAGHDLFISDSSNTNRDSGCSLMSYEDTTTHGDQLFTGECEFQVREIELFLAEFSAKSSVTEDADDIFLFDLHITFSIALIGSHTSDYQAKSQLARRTSSCGTSDDANGEYSARSDCVILHSNVPNLVGVALAMSSFHAHCDDKGPTVAIIQSSNSSLFGGYADASWTSDGGWVHTKKSFLFALENPHGLTTRLKLKRQGHQLKSMFCNASCGIDFGAGSDLHISDRSDKNFESYSNLYTYEDTTGKGKNVFTGTQYFQTREIEVYQTASRALTAGAGATLRTEDELTRLRDRDDSISAKRPVQFYPLHCTCVKIHLNRSFTSARIIGACCQILVASCENREAHLYSLFHAVVSDPTTNPVQTLYCK</sequence>
<evidence type="ECO:0000313" key="5">
    <source>
        <dbReference type="EMBL" id="PRP81202.1"/>
    </source>
</evidence>
<feature type="coiled-coil region" evidence="1">
    <location>
        <begin position="481"/>
        <end position="518"/>
    </location>
</feature>
<dbReference type="PANTHER" id="PTHR23354">
    <property type="entry name" value="NUCLEOLAR PROTEIN 7/ESTROGEN RECEPTOR COACTIVATOR-RELATED"/>
    <property type="match status" value="1"/>
</dbReference>
<feature type="compositionally biased region" description="Basic and acidic residues" evidence="2">
    <location>
        <begin position="74"/>
        <end position="95"/>
    </location>
</feature>
<dbReference type="GO" id="GO:0051260">
    <property type="term" value="P:protein homooligomerization"/>
    <property type="evidence" value="ECO:0007669"/>
    <property type="project" value="InterPro"/>
</dbReference>
<feature type="domain" description="TLDc" evidence="4">
    <location>
        <begin position="620"/>
        <end position="805"/>
    </location>
</feature>
<dbReference type="Proteomes" id="UP000241769">
    <property type="component" value="Unassembled WGS sequence"/>
</dbReference>
<dbReference type="SMART" id="SM00225">
    <property type="entry name" value="BTB"/>
    <property type="match status" value="1"/>
</dbReference>
<dbReference type="InterPro" id="IPR003131">
    <property type="entry name" value="T1-type_BTB"/>
</dbReference>
<dbReference type="PROSITE" id="PS51886">
    <property type="entry name" value="TLDC"/>
    <property type="match status" value="1"/>
</dbReference>
<dbReference type="AlphaFoldDB" id="A0A2P6NB68"/>
<dbReference type="STRING" id="1890364.A0A2P6NB68"/>
<dbReference type="Gene3D" id="3.30.710.10">
    <property type="entry name" value="Potassium Channel Kv1.1, Chain A"/>
    <property type="match status" value="1"/>
</dbReference>
<evidence type="ECO:0000313" key="6">
    <source>
        <dbReference type="Proteomes" id="UP000241769"/>
    </source>
</evidence>
<gene>
    <name evidence="5" type="ORF">PROFUN_02036</name>
</gene>
<reference evidence="5 6" key="1">
    <citation type="journal article" date="2018" name="Genome Biol. Evol.">
        <title>Multiple Roots of Fruiting Body Formation in Amoebozoa.</title>
        <authorList>
            <person name="Hillmann F."/>
            <person name="Forbes G."/>
            <person name="Novohradska S."/>
            <person name="Ferling I."/>
            <person name="Riege K."/>
            <person name="Groth M."/>
            <person name="Westermann M."/>
            <person name="Marz M."/>
            <person name="Spaller T."/>
            <person name="Winckler T."/>
            <person name="Schaap P."/>
            <person name="Glockner G."/>
        </authorList>
    </citation>
    <scope>NUCLEOTIDE SEQUENCE [LARGE SCALE GENOMIC DNA]</scope>
    <source>
        <strain evidence="5 6">Jena</strain>
    </source>
</reference>
<dbReference type="SUPFAM" id="SSF54695">
    <property type="entry name" value="POZ domain"/>
    <property type="match status" value="1"/>
</dbReference>
<accession>A0A2P6NB68</accession>
<evidence type="ECO:0000256" key="2">
    <source>
        <dbReference type="SAM" id="MobiDB-lite"/>
    </source>
</evidence>
<evidence type="ECO:0008006" key="7">
    <source>
        <dbReference type="Google" id="ProtNLM"/>
    </source>
</evidence>
<dbReference type="InterPro" id="IPR000210">
    <property type="entry name" value="BTB/POZ_dom"/>
</dbReference>
<dbReference type="PROSITE" id="PS50097">
    <property type="entry name" value="BTB"/>
    <property type="match status" value="1"/>
</dbReference>
<feature type="domain" description="BTB" evidence="3">
    <location>
        <begin position="521"/>
        <end position="589"/>
    </location>
</feature>
<evidence type="ECO:0000259" key="3">
    <source>
        <dbReference type="PROSITE" id="PS50097"/>
    </source>
</evidence>
<dbReference type="PANTHER" id="PTHR23354:SF122">
    <property type="entry name" value="GTPASE-ACTIVATING PROTEIN SKYWALKER"/>
    <property type="match status" value="1"/>
</dbReference>
<dbReference type="InterPro" id="IPR011333">
    <property type="entry name" value="SKP1/BTB/POZ_sf"/>
</dbReference>
<keyword evidence="1" id="KW-0175">Coiled coil</keyword>
<evidence type="ECO:0000259" key="4">
    <source>
        <dbReference type="PROSITE" id="PS51886"/>
    </source>
</evidence>
<dbReference type="OrthoDB" id="25620at2759"/>
<dbReference type="InterPro" id="IPR006571">
    <property type="entry name" value="TLDc_dom"/>
</dbReference>
<protein>
    <recommendedName>
        <fullName evidence="7">TLDc domain-containing protein</fullName>
    </recommendedName>
</protein>
<dbReference type="EMBL" id="MDYQ01000129">
    <property type="protein sequence ID" value="PRP81202.1"/>
    <property type="molecule type" value="Genomic_DNA"/>
</dbReference>
<dbReference type="Pfam" id="PF02214">
    <property type="entry name" value="BTB_2"/>
    <property type="match status" value="1"/>
</dbReference>
<proteinExistence type="predicted"/>
<name>A0A2P6NB68_9EUKA</name>
<organism evidence="5 6">
    <name type="scientific">Planoprotostelium fungivorum</name>
    <dbReference type="NCBI Taxonomy" id="1890364"/>
    <lineage>
        <taxon>Eukaryota</taxon>
        <taxon>Amoebozoa</taxon>
        <taxon>Evosea</taxon>
        <taxon>Variosea</taxon>
        <taxon>Cavosteliida</taxon>
        <taxon>Cavosteliaceae</taxon>
        <taxon>Planoprotostelium</taxon>
    </lineage>
</organism>
<keyword evidence="6" id="KW-1185">Reference proteome</keyword>
<feature type="region of interest" description="Disordered" evidence="2">
    <location>
        <begin position="74"/>
        <end position="101"/>
    </location>
</feature>
<dbReference type="Pfam" id="PF07534">
    <property type="entry name" value="TLD"/>
    <property type="match status" value="3"/>
</dbReference>
<comment type="caution">
    <text evidence="5">The sequence shown here is derived from an EMBL/GenBank/DDBJ whole genome shotgun (WGS) entry which is preliminary data.</text>
</comment>
<dbReference type="InParanoid" id="A0A2P6NB68"/>